<name>A0A1G6H7V7_9BACI</name>
<dbReference type="InterPro" id="IPR003029">
    <property type="entry name" value="S1_domain"/>
</dbReference>
<dbReference type="PANTHER" id="PTHR11252">
    <property type="entry name" value="POLYRIBONUCLEOTIDE NUCLEOTIDYLTRANSFERASE"/>
    <property type="match status" value="1"/>
</dbReference>
<accession>A0A1G6H7V7</accession>
<feature type="domain" description="S1 motif" evidence="10">
    <location>
        <begin position="621"/>
        <end position="689"/>
    </location>
</feature>
<dbReference type="InterPro" id="IPR015848">
    <property type="entry name" value="PNPase_PH_RNA-bd_bac/org-type"/>
</dbReference>
<evidence type="ECO:0000259" key="10">
    <source>
        <dbReference type="PROSITE" id="PS50126"/>
    </source>
</evidence>
<dbReference type="FunFam" id="3.30.1370.10:FF:000001">
    <property type="entry name" value="Polyribonucleotide nucleotidyltransferase"/>
    <property type="match status" value="1"/>
</dbReference>
<dbReference type="InterPro" id="IPR001247">
    <property type="entry name" value="ExoRNase_PH_dom1"/>
</dbReference>
<dbReference type="InterPro" id="IPR020568">
    <property type="entry name" value="Ribosomal_Su5_D2-typ_SF"/>
</dbReference>
<dbReference type="InterPro" id="IPR015847">
    <property type="entry name" value="ExoRNase_PH_dom2"/>
</dbReference>
<evidence type="ECO:0000256" key="6">
    <source>
        <dbReference type="ARBA" id="ARBA00022723"/>
    </source>
</evidence>
<evidence type="ECO:0000256" key="5">
    <source>
        <dbReference type="ARBA" id="ARBA00022695"/>
    </source>
</evidence>
<evidence type="ECO:0000313" key="11">
    <source>
        <dbReference type="EMBL" id="SDB90359.1"/>
    </source>
</evidence>
<gene>
    <name evidence="9" type="primary">pnp</name>
    <name evidence="11" type="ORF">SAMN05421737_10346</name>
</gene>
<dbReference type="InterPro" id="IPR004088">
    <property type="entry name" value="KH_dom_type_1"/>
</dbReference>
<feature type="binding site" evidence="9">
    <location>
        <position position="485"/>
    </location>
    <ligand>
        <name>Mg(2+)</name>
        <dbReference type="ChEBI" id="CHEBI:18420"/>
    </ligand>
</feature>
<evidence type="ECO:0000256" key="8">
    <source>
        <dbReference type="ARBA" id="ARBA00022884"/>
    </source>
</evidence>
<dbReference type="InterPro" id="IPR036345">
    <property type="entry name" value="ExoRNase_PH_dom2_sf"/>
</dbReference>
<dbReference type="FunFam" id="3.30.230.70:FF:000002">
    <property type="entry name" value="Polyribonucleotide nucleotidyltransferase"/>
    <property type="match status" value="1"/>
</dbReference>
<dbReference type="SMART" id="SM00322">
    <property type="entry name" value="KH"/>
    <property type="match status" value="1"/>
</dbReference>
<dbReference type="GO" id="GO:0000287">
    <property type="term" value="F:magnesium ion binding"/>
    <property type="evidence" value="ECO:0007669"/>
    <property type="project" value="UniProtKB-UniRule"/>
</dbReference>
<dbReference type="FunFam" id="3.30.230.70:FF:000001">
    <property type="entry name" value="Polyribonucleotide nucleotidyltransferase"/>
    <property type="match status" value="1"/>
</dbReference>
<dbReference type="GO" id="GO:0000175">
    <property type="term" value="F:3'-5'-RNA exonuclease activity"/>
    <property type="evidence" value="ECO:0007669"/>
    <property type="project" value="TreeGrafter"/>
</dbReference>
<dbReference type="GO" id="GO:0004654">
    <property type="term" value="F:polyribonucleotide nucleotidyltransferase activity"/>
    <property type="evidence" value="ECO:0007669"/>
    <property type="project" value="UniProtKB-UniRule"/>
</dbReference>
<dbReference type="InterPro" id="IPR004087">
    <property type="entry name" value="KH_dom"/>
</dbReference>
<dbReference type="PROSITE" id="PS50126">
    <property type="entry name" value="S1"/>
    <property type="match status" value="1"/>
</dbReference>
<comment type="catalytic activity">
    <reaction evidence="9">
        <text>RNA(n+1) + phosphate = RNA(n) + a ribonucleoside 5'-diphosphate</text>
        <dbReference type="Rhea" id="RHEA:22096"/>
        <dbReference type="Rhea" id="RHEA-COMP:14527"/>
        <dbReference type="Rhea" id="RHEA-COMP:17342"/>
        <dbReference type="ChEBI" id="CHEBI:43474"/>
        <dbReference type="ChEBI" id="CHEBI:57930"/>
        <dbReference type="ChEBI" id="CHEBI:140395"/>
        <dbReference type="EC" id="2.7.7.8"/>
    </reaction>
</comment>
<evidence type="ECO:0000313" key="12">
    <source>
        <dbReference type="Proteomes" id="UP000242662"/>
    </source>
</evidence>
<dbReference type="NCBIfam" id="NF008805">
    <property type="entry name" value="PRK11824.1"/>
    <property type="match status" value="1"/>
</dbReference>
<dbReference type="PANTHER" id="PTHR11252:SF0">
    <property type="entry name" value="POLYRIBONUCLEOTIDE NUCLEOTIDYLTRANSFERASE 1, MITOCHONDRIAL"/>
    <property type="match status" value="1"/>
</dbReference>
<protein>
    <recommendedName>
        <fullName evidence="9">Polyribonucleotide nucleotidyltransferase</fullName>
        <ecNumber evidence="9">2.7.7.8</ecNumber>
    </recommendedName>
    <alternativeName>
        <fullName evidence="9">Polynucleotide phosphorylase</fullName>
        <shortName evidence="9">PNPase</shortName>
    </alternativeName>
</protein>
<dbReference type="PIRSF" id="PIRSF005499">
    <property type="entry name" value="PNPase"/>
    <property type="match status" value="1"/>
</dbReference>
<dbReference type="HAMAP" id="MF_01595">
    <property type="entry name" value="PNPase"/>
    <property type="match status" value="1"/>
</dbReference>
<dbReference type="InterPro" id="IPR036612">
    <property type="entry name" value="KH_dom_type_1_sf"/>
</dbReference>
<dbReference type="RefSeq" id="WP_090774917.1">
    <property type="nucleotide sequence ID" value="NZ_FMYM01000003.1"/>
</dbReference>
<dbReference type="SUPFAM" id="SSF50249">
    <property type="entry name" value="Nucleic acid-binding proteins"/>
    <property type="match status" value="1"/>
</dbReference>
<dbReference type="NCBIfam" id="TIGR03591">
    <property type="entry name" value="polynuc_phos"/>
    <property type="match status" value="1"/>
</dbReference>
<dbReference type="GO" id="GO:0005829">
    <property type="term" value="C:cytosol"/>
    <property type="evidence" value="ECO:0007669"/>
    <property type="project" value="UniProtKB-ARBA"/>
</dbReference>
<evidence type="ECO:0000256" key="3">
    <source>
        <dbReference type="ARBA" id="ARBA00022490"/>
    </source>
</evidence>
<keyword evidence="6 9" id="KW-0479">Metal-binding</keyword>
<dbReference type="InterPro" id="IPR027408">
    <property type="entry name" value="PNPase/RNase_PH_dom_sf"/>
</dbReference>
<dbReference type="EC" id="2.7.7.8" evidence="9"/>
<dbReference type="Pfam" id="PF00575">
    <property type="entry name" value="S1"/>
    <property type="match status" value="1"/>
</dbReference>
<dbReference type="FunFam" id="2.40.50.140:FF:000023">
    <property type="entry name" value="Polyribonucleotide nucleotidyltransferase"/>
    <property type="match status" value="1"/>
</dbReference>
<dbReference type="Gene3D" id="3.30.230.70">
    <property type="entry name" value="GHMP Kinase, N-terminal domain"/>
    <property type="match status" value="2"/>
</dbReference>
<evidence type="ECO:0000256" key="2">
    <source>
        <dbReference type="ARBA" id="ARBA00007404"/>
    </source>
</evidence>
<dbReference type="Pfam" id="PF03725">
    <property type="entry name" value="RNase_PH_C"/>
    <property type="match status" value="2"/>
</dbReference>
<dbReference type="GO" id="GO:0003723">
    <property type="term" value="F:RNA binding"/>
    <property type="evidence" value="ECO:0007669"/>
    <property type="project" value="UniProtKB-UniRule"/>
</dbReference>
<dbReference type="Gene3D" id="2.40.50.140">
    <property type="entry name" value="Nucleic acid-binding proteins"/>
    <property type="match status" value="1"/>
</dbReference>
<dbReference type="CDD" id="cd11363">
    <property type="entry name" value="RNase_PH_PNPase_1"/>
    <property type="match status" value="1"/>
</dbReference>
<dbReference type="Gene3D" id="3.30.1370.10">
    <property type="entry name" value="K Homology domain, type 1"/>
    <property type="match status" value="1"/>
</dbReference>
<comment type="cofactor">
    <cofactor evidence="9">
        <name>Mg(2+)</name>
        <dbReference type="ChEBI" id="CHEBI:18420"/>
    </cofactor>
</comment>
<evidence type="ECO:0000256" key="7">
    <source>
        <dbReference type="ARBA" id="ARBA00022842"/>
    </source>
</evidence>
<evidence type="ECO:0000256" key="1">
    <source>
        <dbReference type="ARBA" id="ARBA00004496"/>
    </source>
</evidence>
<dbReference type="SMART" id="SM00316">
    <property type="entry name" value="S1"/>
    <property type="match status" value="1"/>
</dbReference>
<dbReference type="InterPro" id="IPR012162">
    <property type="entry name" value="PNPase"/>
</dbReference>
<dbReference type="CDD" id="cd04472">
    <property type="entry name" value="S1_PNPase"/>
    <property type="match status" value="1"/>
</dbReference>
<proteinExistence type="inferred from homology"/>
<dbReference type="AlphaFoldDB" id="A0A1G6H7V7"/>
<keyword evidence="3 9" id="KW-0963">Cytoplasm</keyword>
<keyword evidence="4 9" id="KW-0808">Transferase</keyword>
<comment type="function">
    <text evidence="9">Involved in mRNA degradation. Catalyzes the phosphorolysis of single-stranded polyribonucleotides processively in the 3'- to 5'-direction.</text>
</comment>
<dbReference type="GO" id="GO:0006396">
    <property type="term" value="P:RNA processing"/>
    <property type="evidence" value="ECO:0007669"/>
    <property type="project" value="InterPro"/>
</dbReference>
<dbReference type="Proteomes" id="UP000242662">
    <property type="component" value="Unassembled WGS sequence"/>
</dbReference>
<reference evidence="12" key="1">
    <citation type="submission" date="2016-09" db="EMBL/GenBank/DDBJ databases">
        <authorList>
            <person name="Varghese N."/>
            <person name="Submissions S."/>
        </authorList>
    </citation>
    <scope>NUCLEOTIDE SEQUENCE [LARGE SCALE GENOMIC DNA]</scope>
    <source>
        <strain evidence="12">25nlg</strain>
    </source>
</reference>
<comment type="similarity">
    <text evidence="2 9">Belongs to the polyribonucleotide nucleotidyltransferase family.</text>
</comment>
<dbReference type="SUPFAM" id="SSF55666">
    <property type="entry name" value="Ribonuclease PH domain 2-like"/>
    <property type="match status" value="2"/>
</dbReference>
<keyword evidence="7 9" id="KW-0460">Magnesium</keyword>
<dbReference type="SUPFAM" id="SSF54791">
    <property type="entry name" value="Eukaryotic type KH-domain (KH-domain type I)"/>
    <property type="match status" value="1"/>
</dbReference>
<keyword evidence="12" id="KW-1185">Reference proteome</keyword>
<dbReference type="InterPro" id="IPR012340">
    <property type="entry name" value="NA-bd_OB-fold"/>
</dbReference>
<dbReference type="STRING" id="1464122.SAMN05421737_10346"/>
<dbReference type="Pfam" id="PF01138">
    <property type="entry name" value="RNase_PH"/>
    <property type="match status" value="2"/>
</dbReference>
<dbReference type="OrthoDB" id="9804305at2"/>
<dbReference type="PROSITE" id="PS50084">
    <property type="entry name" value="KH_TYPE_1"/>
    <property type="match status" value="1"/>
</dbReference>
<dbReference type="CDD" id="cd02393">
    <property type="entry name" value="KH-I_PNPase"/>
    <property type="match status" value="1"/>
</dbReference>
<dbReference type="GO" id="GO:0006402">
    <property type="term" value="P:mRNA catabolic process"/>
    <property type="evidence" value="ECO:0007669"/>
    <property type="project" value="UniProtKB-UniRule"/>
</dbReference>
<dbReference type="Pfam" id="PF00013">
    <property type="entry name" value="KH_1"/>
    <property type="match status" value="1"/>
</dbReference>
<organism evidence="11 12">
    <name type="scientific">Shouchella lonarensis</name>
    <dbReference type="NCBI Taxonomy" id="1464122"/>
    <lineage>
        <taxon>Bacteria</taxon>
        <taxon>Bacillati</taxon>
        <taxon>Bacillota</taxon>
        <taxon>Bacilli</taxon>
        <taxon>Bacillales</taxon>
        <taxon>Bacillaceae</taxon>
        <taxon>Shouchella</taxon>
    </lineage>
</organism>
<dbReference type="SUPFAM" id="SSF54211">
    <property type="entry name" value="Ribosomal protein S5 domain 2-like"/>
    <property type="match status" value="2"/>
</dbReference>
<comment type="subcellular location">
    <subcellularLocation>
        <location evidence="1 9">Cytoplasm</location>
    </subcellularLocation>
</comment>
<dbReference type="CDD" id="cd11364">
    <property type="entry name" value="RNase_PH_PNPase_2"/>
    <property type="match status" value="1"/>
</dbReference>
<keyword evidence="8 9" id="KW-0694">RNA-binding</keyword>
<dbReference type="Pfam" id="PF03726">
    <property type="entry name" value="PNPase"/>
    <property type="match status" value="1"/>
</dbReference>
<keyword evidence="5 9" id="KW-0548">Nucleotidyltransferase</keyword>
<sequence>MEHERREFTIEWAGRTLRVETGQLAKQANGAVLVRYGDTAVLSTATASKEPKDLPFFPLTVNYEERLYAAGKIPGGFIKREGRPSDRAILTSRLIDRPIRPLFPDGFRNEVQVISIVMSSDQEASSEMAAMLGSSLALSISDIPFSGPIAGATVGRVNGEFIINPTPAQLAESDIDLVVAGTKEAINMVEAGAKEVPEETMLEAMMLGHEEIKRLIAFQEKIIAECGKAKREVVLKTFDADLETRLRDTAETSIKEAVRVVEKHARQDAIDAVMNAQVSLYEDDETVNVNEVKGILQMFVKEEVRRLITVEKVRPDGRQIDEIRPLSSQIDLLPRAHGSGLFTRGQTQALSVCTLGALGDVQVLDGLGIEESKRFMHHYNFPQFSVGETGPIRGPGRREIGHGALGERALEQVLPDEKSFPYTIRLVSEVLESNGSTSQASICASTLAMMHAGVPIKAPVAGIAMGLVKQGEHLSVLTDIQGMEDALGDMDFKVAGTANGITALQMDIKISGINREVLEQALAQAKAGRMKILENMLTAIEMPRTELSVYAPKILILNIHPDKIRDVIGPSGKVINKIIEETGVKIDIEQDGTVYIASLDQSMNERAKAIIEDLVREVEVGQTYLGKVKRIEKFGAFVEIFKGKDGLLHISQIAEERIQKVEDVLKIGDDIEVRVTEIDQQGRVNLSRKVLLKEQKEREQQSK</sequence>
<evidence type="ECO:0000256" key="9">
    <source>
        <dbReference type="HAMAP-Rule" id="MF_01595"/>
    </source>
</evidence>
<evidence type="ECO:0000256" key="4">
    <source>
        <dbReference type="ARBA" id="ARBA00022679"/>
    </source>
</evidence>
<feature type="binding site" evidence="9">
    <location>
        <position position="491"/>
    </location>
    <ligand>
        <name>Mg(2+)</name>
        <dbReference type="ChEBI" id="CHEBI:18420"/>
    </ligand>
</feature>
<dbReference type="EMBL" id="FMYM01000003">
    <property type="protein sequence ID" value="SDB90359.1"/>
    <property type="molecule type" value="Genomic_DNA"/>
</dbReference>